<proteinExistence type="predicted"/>
<feature type="non-terminal residue" evidence="1">
    <location>
        <position position="1"/>
    </location>
</feature>
<name>A0A392RZL4_9FABA</name>
<dbReference type="Proteomes" id="UP000265520">
    <property type="component" value="Unassembled WGS sequence"/>
</dbReference>
<accession>A0A392RZL4</accession>
<evidence type="ECO:0000313" key="1">
    <source>
        <dbReference type="EMBL" id="MCI41587.1"/>
    </source>
</evidence>
<keyword evidence="2" id="KW-1185">Reference proteome</keyword>
<evidence type="ECO:0000313" key="2">
    <source>
        <dbReference type="Proteomes" id="UP000265520"/>
    </source>
</evidence>
<protein>
    <submittedName>
        <fullName evidence="1">Uncharacterized protein</fullName>
    </submittedName>
</protein>
<dbReference type="EMBL" id="LXQA010294039">
    <property type="protein sequence ID" value="MCI41587.1"/>
    <property type="molecule type" value="Genomic_DNA"/>
</dbReference>
<reference evidence="1 2" key="1">
    <citation type="journal article" date="2018" name="Front. Plant Sci.">
        <title>Red Clover (Trifolium pratense) and Zigzag Clover (T. medium) - A Picture of Genomic Similarities and Differences.</title>
        <authorList>
            <person name="Dluhosova J."/>
            <person name="Istvanek J."/>
            <person name="Nedelnik J."/>
            <person name="Repkova J."/>
        </authorList>
    </citation>
    <scope>NUCLEOTIDE SEQUENCE [LARGE SCALE GENOMIC DNA]</scope>
    <source>
        <strain evidence="2">cv. 10/8</strain>
        <tissue evidence="1">Leaf</tissue>
    </source>
</reference>
<feature type="non-terminal residue" evidence="1">
    <location>
        <position position="49"/>
    </location>
</feature>
<organism evidence="1 2">
    <name type="scientific">Trifolium medium</name>
    <dbReference type="NCBI Taxonomy" id="97028"/>
    <lineage>
        <taxon>Eukaryota</taxon>
        <taxon>Viridiplantae</taxon>
        <taxon>Streptophyta</taxon>
        <taxon>Embryophyta</taxon>
        <taxon>Tracheophyta</taxon>
        <taxon>Spermatophyta</taxon>
        <taxon>Magnoliopsida</taxon>
        <taxon>eudicotyledons</taxon>
        <taxon>Gunneridae</taxon>
        <taxon>Pentapetalae</taxon>
        <taxon>rosids</taxon>
        <taxon>fabids</taxon>
        <taxon>Fabales</taxon>
        <taxon>Fabaceae</taxon>
        <taxon>Papilionoideae</taxon>
        <taxon>50 kb inversion clade</taxon>
        <taxon>NPAAA clade</taxon>
        <taxon>Hologalegina</taxon>
        <taxon>IRL clade</taxon>
        <taxon>Trifolieae</taxon>
        <taxon>Trifolium</taxon>
    </lineage>
</organism>
<dbReference type="AlphaFoldDB" id="A0A392RZL4"/>
<comment type="caution">
    <text evidence="1">The sequence shown here is derived from an EMBL/GenBank/DDBJ whole genome shotgun (WGS) entry which is preliminary data.</text>
</comment>
<sequence>ATPSVGAIAAQRRFADHSLFLITSATYVGAFGDLCGLVGAKLSELLTNW</sequence>